<dbReference type="EMBL" id="JAASUB010000004">
    <property type="protein sequence ID" value="MBC1509181.1"/>
    <property type="molecule type" value="Genomic_DNA"/>
</dbReference>
<dbReference type="Pfam" id="PF13276">
    <property type="entry name" value="HTH_21"/>
    <property type="match status" value="1"/>
</dbReference>
<dbReference type="PANTHER" id="PTHR46889">
    <property type="entry name" value="TRANSPOSASE INSF FOR INSERTION SEQUENCE IS3B-RELATED"/>
    <property type="match status" value="1"/>
</dbReference>
<keyword evidence="4" id="KW-1185">Reference proteome</keyword>
<dbReference type="RefSeq" id="WP_185395529.1">
    <property type="nucleotide sequence ID" value="NZ_JAASUB010000004.1"/>
</dbReference>
<dbReference type="InterPro" id="IPR025948">
    <property type="entry name" value="HTH-like_dom"/>
</dbReference>
<accession>A0ABR6SUH6</accession>
<dbReference type="InterPro" id="IPR048020">
    <property type="entry name" value="Transpos_IS3"/>
</dbReference>
<dbReference type="SUPFAM" id="SSF53098">
    <property type="entry name" value="Ribonuclease H-like"/>
    <property type="match status" value="1"/>
</dbReference>
<proteinExistence type="predicted"/>
<evidence type="ECO:0000259" key="2">
    <source>
        <dbReference type="PROSITE" id="PS50994"/>
    </source>
</evidence>
<evidence type="ECO:0000313" key="3">
    <source>
        <dbReference type="EMBL" id="MBC1509181.1"/>
    </source>
</evidence>
<dbReference type="InterPro" id="IPR050900">
    <property type="entry name" value="Transposase_IS3/IS150/IS904"/>
</dbReference>
<reference evidence="3 4" key="1">
    <citation type="submission" date="2020-03" db="EMBL/GenBank/DDBJ databases">
        <title>Soil Listeria distribution.</title>
        <authorList>
            <person name="Liao J."/>
            <person name="Wiedmann M."/>
        </authorList>
    </citation>
    <scope>NUCLEOTIDE SEQUENCE [LARGE SCALE GENOMIC DNA]</scope>
    <source>
        <strain evidence="3 4">FSL L7-1515</strain>
    </source>
</reference>
<gene>
    <name evidence="3" type="ORF">HCJ59_04535</name>
</gene>
<dbReference type="InterPro" id="IPR001584">
    <property type="entry name" value="Integrase_cat-core"/>
</dbReference>
<dbReference type="PANTHER" id="PTHR46889:SF7">
    <property type="entry name" value="TRANSPOSASE FOR INSERTION SEQUENCE ELEMENT IS904"/>
    <property type="match status" value="1"/>
</dbReference>
<comment type="caution">
    <text evidence="3">The sequence shown here is derived from an EMBL/GenBank/DDBJ whole genome shotgun (WGS) entry which is preliminary data.</text>
</comment>
<dbReference type="Proteomes" id="UP000587800">
    <property type="component" value="Unassembled WGS sequence"/>
</dbReference>
<organism evidence="3 4">
    <name type="scientific">Listeria immobilis</name>
    <dbReference type="NCBI Taxonomy" id="2713502"/>
    <lineage>
        <taxon>Bacteria</taxon>
        <taxon>Bacillati</taxon>
        <taxon>Bacillota</taxon>
        <taxon>Bacilli</taxon>
        <taxon>Bacillales</taxon>
        <taxon>Listeriaceae</taxon>
        <taxon>Listeria</taxon>
    </lineage>
</organism>
<dbReference type="InterPro" id="IPR012337">
    <property type="entry name" value="RNaseH-like_sf"/>
</dbReference>
<comment type="function">
    <text evidence="1">Involved in the transposition of the insertion sequence.</text>
</comment>
<evidence type="ECO:0000256" key="1">
    <source>
        <dbReference type="ARBA" id="ARBA00002286"/>
    </source>
</evidence>
<protein>
    <submittedName>
        <fullName evidence="3">IS3 family transposase</fullName>
    </submittedName>
</protein>
<dbReference type="PROSITE" id="PS50994">
    <property type="entry name" value="INTEGRASE"/>
    <property type="match status" value="1"/>
</dbReference>
<dbReference type="Gene3D" id="3.30.420.10">
    <property type="entry name" value="Ribonuclease H-like superfamily/Ribonuclease H"/>
    <property type="match status" value="1"/>
</dbReference>
<sequence length="251" mass="29669">MFAYIQKHLKGKLSIKRLCSYLSVSRSGYYVFLKRSPSNLELENDVLSEYIRTIFFEHKGRYGARRIQVTLKRKYGFSISRKRIGRLLRKQGLYTKGIRRKYRKQPTIRDANPNLLKQQFYAKKANQIWFGDISYIPTQEGMLYCSVFIDCYSRKCVGFAIRTHLRDSLVIDSLEAAIHQEKPNNGLIIHTDQGCQYTGHRFYECAMQYHFTHSQSRKGNPYDNAVMESFINHSNEKFYQENNFILNHKQS</sequence>
<dbReference type="InterPro" id="IPR036397">
    <property type="entry name" value="RNaseH_sf"/>
</dbReference>
<name>A0ABR6SUH6_9LIST</name>
<dbReference type="Pfam" id="PF00665">
    <property type="entry name" value="rve"/>
    <property type="match status" value="1"/>
</dbReference>
<evidence type="ECO:0000313" key="4">
    <source>
        <dbReference type="Proteomes" id="UP000587800"/>
    </source>
</evidence>
<dbReference type="NCBIfam" id="NF033516">
    <property type="entry name" value="transpos_IS3"/>
    <property type="match status" value="1"/>
</dbReference>
<feature type="domain" description="Integrase catalytic" evidence="2">
    <location>
        <begin position="109"/>
        <end position="251"/>
    </location>
</feature>